<dbReference type="InterPro" id="IPR029068">
    <property type="entry name" value="Glyas_Bleomycin-R_OHBP_Dase"/>
</dbReference>
<dbReference type="Gene3D" id="3.10.180.10">
    <property type="entry name" value="2,3-Dihydroxybiphenyl 1,2-Dioxygenase, domain 1"/>
    <property type="match status" value="1"/>
</dbReference>
<sequence>MHQYIFVNLPVEDVERSRKFFTQLGYTINEDFSDDKAISVVLGQNMFAMLLHKDFFASFHQNNVSLGGTATEVLVALDAGSREEVDSLVDAALEAGATAVNSIDHGTMYGRSFADMDGHIWELTWMDMEAHRSAQD</sequence>
<name>A0A846TXU9_9MICC</name>
<dbReference type="PANTHER" id="PTHR36503">
    <property type="entry name" value="BLR2520 PROTEIN"/>
    <property type="match status" value="1"/>
</dbReference>
<organism evidence="2 3">
    <name type="scientific">Kocuria subflava</name>
    <dbReference type="NCBI Taxonomy" id="1736139"/>
    <lineage>
        <taxon>Bacteria</taxon>
        <taxon>Bacillati</taxon>
        <taxon>Actinomycetota</taxon>
        <taxon>Actinomycetes</taxon>
        <taxon>Micrococcales</taxon>
        <taxon>Micrococcaceae</taxon>
        <taxon>Kocuria</taxon>
    </lineage>
</organism>
<dbReference type="RefSeq" id="WP_119932996.1">
    <property type="nucleotide sequence ID" value="NZ_JAAVUN010000015.1"/>
</dbReference>
<dbReference type="Pfam" id="PF22677">
    <property type="entry name" value="Ble-like_N"/>
    <property type="match status" value="1"/>
</dbReference>
<dbReference type="InterPro" id="IPR037523">
    <property type="entry name" value="VOC_core"/>
</dbReference>
<feature type="domain" description="VOC" evidence="1">
    <location>
        <begin position="3"/>
        <end position="126"/>
    </location>
</feature>
<dbReference type="InterPro" id="IPR053863">
    <property type="entry name" value="Glyoxy/Ble-like_N"/>
</dbReference>
<accession>A0A846TXU9</accession>
<protein>
    <submittedName>
        <fullName evidence="2">Glyoxalase</fullName>
    </submittedName>
</protein>
<comment type="caution">
    <text evidence="2">The sequence shown here is derived from an EMBL/GenBank/DDBJ whole genome shotgun (WGS) entry which is preliminary data.</text>
</comment>
<evidence type="ECO:0000313" key="3">
    <source>
        <dbReference type="Proteomes" id="UP000521379"/>
    </source>
</evidence>
<dbReference type="PANTHER" id="PTHR36503:SF2">
    <property type="entry name" value="BLR2408 PROTEIN"/>
    <property type="match status" value="1"/>
</dbReference>
<gene>
    <name evidence="2" type="ORF">GTW58_08845</name>
</gene>
<dbReference type="PROSITE" id="PS51819">
    <property type="entry name" value="VOC"/>
    <property type="match status" value="1"/>
</dbReference>
<keyword evidence="3" id="KW-1185">Reference proteome</keyword>
<dbReference type="AlphaFoldDB" id="A0A846TXU9"/>
<dbReference type="SUPFAM" id="SSF54593">
    <property type="entry name" value="Glyoxalase/Bleomycin resistance protein/Dihydroxybiphenyl dioxygenase"/>
    <property type="match status" value="1"/>
</dbReference>
<evidence type="ECO:0000259" key="1">
    <source>
        <dbReference type="PROSITE" id="PS51819"/>
    </source>
</evidence>
<proteinExistence type="predicted"/>
<dbReference type="EMBL" id="JAAVUN010000015">
    <property type="protein sequence ID" value="NKE10037.1"/>
    <property type="molecule type" value="Genomic_DNA"/>
</dbReference>
<reference evidence="2 3" key="1">
    <citation type="submission" date="2020-02" db="EMBL/GenBank/DDBJ databases">
        <authorList>
            <person name="Sun Q."/>
        </authorList>
    </citation>
    <scope>NUCLEOTIDE SEQUENCE [LARGE SCALE GENOMIC DNA]</scope>
    <source>
        <strain evidence="2 3">YIM 13062</strain>
    </source>
</reference>
<evidence type="ECO:0000313" key="2">
    <source>
        <dbReference type="EMBL" id="NKE10037.1"/>
    </source>
</evidence>
<dbReference type="Proteomes" id="UP000521379">
    <property type="component" value="Unassembled WGS sequence"/>
</dbReference>